<reference evidence="1 2" key="1">
    <citation type="submission" date="2021-05" db="EMBL/GenBank/DDBJ databases">
        <title>Genome Assembly of Synthetic Allotetraploid Brassica napus Reveals Homoeologous Exchanges between Subgenomes.</title>
        <authorList>
            <person name="Davis J.T."/>
        </authorList>
    </citation>
    <scope>NUCLEOTIDE SEQUENCE [LARGE SCALE GENOMIC DNA]</scope>
    <source>
        <strain evidence="2">cv. Da-Ae</strain>
        <tissue evidence="1">Seedling</tissue>
    </source>
</reference>
<dbReference type="Proteomes" id="UP000824890">
    <property type="component" value="Unassembled WGS sequence"/>
</dbReference>
<evidence type="ECO:0000313" key="2">
    <source>
        <dbReference type="Proteomes" id="UP000824890"/>
    </source>
</evidence>
<dbReference type="InterPro" id="IPR002871">
    <property type="entry name" value="NIF_FeS_clus_asmbl_NifU_N"/>
</dbReference>
<organism evidence="1 2">
    <name type="scientific">Brassica napus</name>
    <name type="common">Rape</name>
    <dbReference type="NCBI Taxonomy" id="3708"/>
    <lineage>
        <taxon>Eukaryota</taxon>
        <taxon>Viridiplantae</taxon>
        <taxon>Streptophyta</taxon>
        <taxon>Embryophyta</taxon>
        <taxon>Tracheophyta</taxon>
        <taxon>Spermatophyta</taxon>
        <taxon>Magnoliopsida</taxon>
        <taxon>eudicotyledons</taxon>
        <taxon>Gunneridae</taxon>
        <taxon>Pentapetalae</taxon>
        <taxon>rosids</taxon>
        <taxon>malvids</taxon>
        <taxon>Brassicales</taxon>
        <taxon>Brassicaceae</taxon>
        <taxon>Brassiceae</taxon>
        <taxon>Brassica</taxon>
    </lineage>
</organism>
<accession>A0ABQ8AXE1</accession>
<keyword evidence="2" id="KW-1185">Reference proteome</keyword>
<sequence>MFVGAPACGDLMILLIEMSPVTSLILDSPLAVALPSLFLPSLLNGSRASAKHLRLPPFKLHYSMLAEDAIKSAVKNYKKNKAFSDPAVIFRLGRSSQVVVGRLFVSGIQETSRRMKTWVVPLRTFPCVETIGEIEKKELASIGDLHTYLSKLTDKLGSCSDYGLYTDFEKMAGIQKKEGVGCRSSHLHIQGQ</sequence>
<dbReference type="EMBL" id="JAGKQM010000012">
    <property type="protein sequence ID" value="KAH0896947.1"/>
    <property type="molecule type" value="Genomic_DNA"/>
</dbReference>
<gene>
    <name evidence="1" type="ORF">HID58_046515</name>
</gene>
<dbReference type="SUPFAM" id="SSF82649">
    <property type="entry name" value="SufE/NifU"/>
    <property type="match status" value="1"/>
</dbReference>
<dbReference type="PANTHER" id="PTHR10093">
    <property type="entry name" value="IRON-SULFUR CLUSTER ASSEMBLY ENZYME NIFU HOMOLOG"/>
    <property type="match status" value="1"/>
</dbReference>
<comment type="caution">
    <text evidence="1">The sequence shown here is derived from an EMBL/GenBank/DDBJ whole genome shotgun (WGS) entry which is preliminary data.</text>
</comment>
<name>A0ABQ8AXE1_BRANA</name>
<protein>
    <submittedName>
        <fullName evidence="1">Uncharacterized protein</fullName>
    </submittedName>
</protein>
<proteinExistence type="predicted"/>
<evidence type="ECO:0000313" key="1">
    <source>
        <dbReference type="EMBL" id="KAH0896947.1"/>
    </source>
</evidence>